<comment type="caution">
    <text evidence="2">The sequence shown here is derived from an EMBL/GenBank/DDBJ whole genome shotgun (WGS) entry which is preliminary data.</text>
</comment>
<sequence length="112" mass="12808">MKAFPFYLDGVAKDWLYLQSTLLNTWGDMEMRFLEKFFPASRTTSIKKEICGIRQHNVILMEKRMIDAISGGVLMDKTLIGSATSRVVNKVVTGDNQRLENKITNLTSLIRH</sequence>
<reference evidence="2" key="1">
    <citation type="submission" date="2018-05" db="EMBL/GenBank/DDBJ databases">
        <title>Draft genome of Mucuna pruriens seed.</title>
        <authorList>
            <person name="Nnadi N.E."/>
            <person name="Vos R."/>
            <person name="Hasami M.H."/>
            <person name="Devisetty U.K."/>
            <person name="Aguiy J.C."/>
        </authorList>
    </citation>
    <scope>NUCLEOTIDE SEQUENCE [LARGE SCALE GENOMIC DNA]</scope>
    <source>
        <strain evidence="2">JCA_2017</strain>
    </source>
</reference>
<dbReference type="AlphaFoldDB" id="A0A371GVY7"/>
<name>A0A371GVY7_MUCPR</name>
<dbReference type="OrthoDB" id="1689420at2759"/>
<gene>
    <name evidence="2" type="ORF">CR513_22858</name>
</gene>
<evidence type="ECO:0000259" key="1">
    <source>
        <dbReference type="Pfam" id="PF03732"/>
    </source>
</evidence>
<organism evidence="2 3">
    <name type="scientific">Mucuna pruriens</name>
    <name type="common">Velvet bean</name>
    <name type="synonym">Dolichos pruriens</name>
    <dbReference type="NCBI Taxonomy" id="157652"/>
    <lineage>
        <taxon>Eukaryota</taxon>
        <taxon>Viridiplantae</taxon>
        <taxon>Streptophyta</taxon>
        <taxon>Embryophyta</taxon>
        <taxon>Tracheophyta</taxon>
        <taxon>Spermatophyta</taxon>
        <taxon>Magnoliopsida</taxon>
        <taxon>eudicotyledons</taxon>
        <taxon>Gunneridae</taxon>
        <taxon>Pentapetalae</taxon>
        <taxon>rosids</taxon>
        <taxon>fabids</taxon>
        <taxon>Fabales</taxon>
        <taxon>Fabaceae</taxon>
        <taxon>Papilionoideae</taxon>
        <taxon>50 kb inversion clade</taxon>
        <taxon>NPAAA clade</taxon>
        <taxon>indigoferoid/millettioid clade</taxon>
        <taxon>Phaseoleae</taxon>
        <taxon>Mucuna</taxon>
    </lineage>
</organism>
<dbReference type="Proteomes" id="UP000257109">
    <property type="component" value="Unassembled WGS sequence"/>
</dbReference>
<dbReference type="InterPro" id="IPR005162">
    <property type="entry name" value="Retrotrans_gag_dom"/>
</dbReference>
<evidence type="ECO:0000313" key="2">
    <source>
        <dbReference type="EMBL" id="RDX94722.1"/>
    </source>
</evidence>
<accession>A0A371GVY7</accession>
<feature type="non-terminal residue" evidence="2">
    <location>
        <position position="1"/>
    </location>
</feature>
<feature type="domain" description="Retrotransposon gag" evidence="1">
    <location>
        <begin position="3"/>
        <end position="57"/>
    </location>
</feature>
<evidence type="ECO:0000313" key="3">
    <source>
        <dbReference type="Proteomes" id="UP000257109"/>
    </source>
</evidence>
<dbReference type="Pfam" id="PF03732">
    <property type="entry name" value="Retrotrans_gag"/>
    <property type="match status" value="1"/>
</dbReference>
<keyword evidence="3" id="KW-1185">Reference proteome</keyword>
<protein>
    <recommendedName>
        <fullName evidence="1">Retrotransposon gag domain-containing protein</fullName>
    </recommendedName>
</protein>
<dbReference type="EMBL" id="QJKJ01004300">
    <property type="protein sequence ID" value="RDX94722.1"/>
    <property type="molecule type" value="Genomic_DNA"/>
</dbReference>
<proteinExistence type="predicted"/>